<dbReference type="Proteomes" id="UP000004358">
    <property type="component" value="Unassembled WGS sequence"/>
</dbReference>
<gene>
    <name evidence="1" type="ORF">DSM3645_01395</name>
</gene>
<accession>A3ZMZ8</accession>
<reference evidence="1 2" key="1">
    <citation type="submission" date="2006-02" db="EMBL/GenBank/DDBJ databases">
        <authorList>
            <person name="Amann R."/>
            <person name="Ferriera S."/>
            <person name="Johnson J."/>
            <person name="Kravitz S."/>
            <person name="Halpern A."/>
            <person name="Remington K."/>
            <person name="Beeson K."/>
            <person name="Tran B."/>
            <person name="Rogers Y.-H."/>
            <person name="Friedman R."/>
            <person name="Venter J.C."/>
        </authorList>
    </citation>
    <scope>NUCLEOTIDE SEQUENCE [LARGE SCALE GENOMIC DNA]</scope>
    <source>
        <strain evidence="1 2">DSM 3645</strain>
    </source>
</reference>
<dbReference type="STRING" id="314230.DSM3645_01395"/>
<dbReference type="EMBL" id="AANZ01000002">
    <property type="protein sequence ID" value="EAQ82327.1"/>
    <property type="molecule type" value="Genomic_DNA"/>
</dbReference>
<dbReference type="AlphaFoldDB" id="A3ZMZ8"/>
<organism evidence="1 2">
    <name type="scientific">Blastopirellula marina DSM 3645</name>
    <dbReference type="NCBI Taxonomy" id="314230"/>
    <lineage>
        <taxon>Bacteria</taxon>
        <taxon>Pseudomonadati</taxon>
        <taxon>Planctomycetota</taxon>
        <taxon>Planctomycetia</taxon>
        <taxon>Pirellulales</taxon>
        <taxon>Pirellulaceae</taxon>
        <taxon>Blastopirellula</taxon>
    </lineage>
</organism>
<evidence type="ECO:0000313" key="2">
    <source>
        <dbReference type="Proteomes" id="UP000004358"/>
    </source>
</evidence>
<dbReference type="HOGENOM" id="CLU_2913260_0_0_0"/>
<sequence>MRYFTQQLFDAMQTGPGDPNADRAIALWEQNVTEYRSALDELKPRLQDGFARLADTTLHAV</sequence>
<evidence type="ECO:0000313" key="1">
    <source>
        <dbReference type="EMBL" id="EAQ82327.1"/>
    </source>
</evidence>
<proteinExistence type="predicted"/>
<protein>
    <submittedName>
        <fullName evidence="1">Uncharacterized protein</fullName>
    </submittedName>
</protein>
<comment type="caution">
    <text evidence="1">The sequence shown here is derived from an EMBL/GenBank/DDBJ whole genome shotgun (WGS) entry which is preliminary data.</text>
</comment>
<name>A3ZMZ8_9BACT</name>